<keyword evidence="3" id="KW-1185">Reference proteome</keyword>
<name>A0A1Y6CHK5_9BACT</name>
<gene>
    <name evidence="2" type="ORF">SAMN06296036_11816</name>
</gene>
<evidence type="ECO:0000313" key="2">
    <source>
        <dbReference type="EMBL" id="SMF56330.1"/>
    </source>
</evidence>
<protein>
    <submittedName>
        <fullName evidence="2">Uncharacterized protein</fullName>
    </submittedName>
</protein>
<dbReference type="RefSeq" id="WP_132322451.1">
    <property type="nucleotide sequence ID" value="NZ_FWZT01000018.1"/>
</dbReference>
<dbReference type="AlphaFoldDB" id="A0A1Y6CHK5"/>
<evidence type="ECO:0000313" key="3">
    <source>
        <dbReference type="Proteomes" id="UP000192907"/>
    </source>
</evidence>
<reference evidence="3" key="1">
    <citation type="submission" date="2017-04" db="EMBL/GenBank/DDBJ databases">
        <authorList>
            <person name="Varghese N."/>
            <person name="Submissions S."/>
        </authorList>
    </citation>
    <scope>NUCLEOTIDE SEQUENCE [LARGE SCALE GENOMIC DNA]</scope>
    <source>
        <strain evidence="3">RKEM611</strain>
    </source>
</reference>
<dbReference type="Proteomes" id="UP000192907">
    <property type="component" value="Unassembled WGS sequence"/>
</dbReference>
<evidence type="ECO:0000256" key="1">
    <source>
        <dbReference type="SAM" id="Coils"/>
    </source>
</evidence>
<sequence length="68" mass="8262">MARRRAAIEYQQQLAQKKLEKYEAKLKDRKVDAARFRYDPLWRHLNSKLAQLKLQLKSVEKRESFKKS</sequence>
<organism evidence="2 3">
    <name type="scientific">Pseudobacteriovorax antillogorgiicola</name>
    <dbReference type="NCBI Taxonomy" id="1513793"/>
    <lineage>
        <taxon>Bacteria</taxon>
        <taxon>Pseudomonadati</taxon>
        <taxon>Bdellovibrionota</taxon>
        <taxon>Oligoflexia</taxon>
        <taxon>Oligoflexales</taxon>
        <taxon>Pseudobacteriovoracaceae</taxon>
        <taxon>Pseudobacteriovorax</taxon>
    </lineage>
</organism>
<dbReference type="STRING" id="1513793.SAMN06296036_11816"/>
<dbReference type="EMBL" id="FWZT01000018">
    <property type="protein sequence ID" value="SMF56330.1"/>
    <property type="molecule type" value="Genomic_DNA"/>
</dbReference>
<keyword evidence="1" id="KW-0175">Coiled coil</keyword>
<accession>A0A1Y6CHK5</accession>
<proteinExistence type="predicted"/>
<feature type="coiled-coil region" evidence="1">
    <location>
        <begin position="5"/>
        <end position="62"/>
    </location>
</feature>